<evidence type="ECO:0000313" key="2">
    <source>
        <dbReference type="EMBL" id="EZA58021.1"/>
    </source>
</evidence>
<sequence length="127" mass="13228">MSTTTATATATATATTPTTTMTMMAAFRATTKQPNRRATGLALRLIDRSDATGRTDGLTDVAERSASDRDATEHATPSEVSVAVTTTRASNDDAPLFQSRSFGASSSRAFMVVAAPFHSAVVCTYGT</sequence>
<feature type="region of interest" description="Disordered" evidence="1">
    <location>
        <begin position="52"/>
        <end position="98"/>
    </location>
</feature>
<reference evidence="2 3" key="1">
    <citation type="journal article" date="2014" name="Curr. Biol.">
        <title>The genome of the clonal raider ant Cerapachys biroi.</title>
        <authorList>
            <person name="Oxley P.R."/>
            <person name="Ji L."/>
            <person name="Fetter-Pruneda I."/>
            <person name="McKenzie S.K."/>
            <person name="Li C."/>
            <person name="Hu H."/>
            <person name="Zhang G."/>
            <person name="Kronauer D.J."/>
        </authorList>
    </citation>
    <scope>NUCLEOTIDE SEQUENCE [LARGE SCALE GENOMIC DNA]</scope>
</reference>
<organism evidence="2 3">
    <name type="scientific">Ooceraea biroi</name>
    <name type="common">Clonal raider ant</name>
    <name type="synonym">Cerapachys biroi</name>
    <dbReference type="NCBI Taxonomy" id="2015173"/>
    <lineage>
        <taxon>Eukaryota</taxon>
        <taxon>Metazoa</taxon>
        <taxon>Ecdysozoa</taxon>
        <taxon>Arthropoda</taxon>
        <taxon>Hexapoda</taxon>
        <taxon>Insecta</taxon>
        <taxon>Pterygota</taxon>
        <taxon>Neoptera</taxon>
        <taxon>Endopterygota</taxon>
        <taxon>Hymenoptera</taxon>
        <taxon>Apocrita</taxon>
        <taxon>Aculeata</taxon>
        <taxon>Formicoidea</taxon>
        <taxon>Formicidae</taxon>
        <taxon>Dorylinae</taxon>
        <taxon>Ooceraea</taxon>
    </lineage>
</organism>
<accession>A0A026WQS5</accession>
<dbReference type="Proteomes" id="UP000053097">
    <property type="component" value="Unassembled WGS sequence"/>
</dbReference>
<evidence type="ECO:0000256" key="1">
    <source>
        <dbReference type="SAM" id="MobiDB-lite"/>
    </source>
</evidence>
<protein>
    <submittedName>
        <fullName evidence="2">Uncharacterized protein</fullName>
    </submittedName>
</protein>
<gene>
    <name evidence="2" type="ORF">X777_01402</name>
</gene>
<proteinExistence type="predicted"/>
<dbReference type="EMBL" id="KK107135">
    <property type="protein sequence ID" value="EZA58021.1"/>
    <property type="molecule type" value="Genomic_DNA"/>
</dbReference>
<name>A0A026WQS5_OOCBI</name>
<evidence type="ECO:0000313" key="3">
    <source>
        <dbReference type="Proteomes" id="UP000053097"/>
    </source>
</evidence>
<dbReference type="AlphaFoldDB" id="A0A026WQS5"/>
<keyword evidence="3" id="KW-1185">Reference proteome</keyword>
<feature type="compositionally biased region" description="Basic and acidic residues" evidence="1">
    <location>
        <begin position="61"/>
        <end position="73"/>
    </location>
</feature>